<evidence type="ECO:0000313" key="1">
    <source>
        <dbReference type="EMBL" id="KAL2493668.1"/>
    </source>
</evidence>
<evidence type="ECO:0000313" key="2">
    <source>
        <dbReference type="Proteomes" id="UP001604277"/>
    </source>
</evidence>
<organism evidence="1 2">
    <name type="scientific">Forsythia ovata</name>
    <dbReference type="NCBI Taxonomy" id="205694"/>
    <lineage>
        <taxon>Eukaryota</taxon>
        <taxon>Viridiplantae</taxon>
        <taxon>Streptophyta</taxon>
        <taxon>Embryophyta</taxon>
        <taxon>Tracheophyta</taxon>
        <taxon>Spermatophyta</taxon>
        <taxon>Magnoliopsida</taxon>
        <taxon>eudicotyledons</taxon>
        <taxon>Gunneridae</taxon>
        <taxon>Pentapetalae</taxon>
        <taxon>asterids</taxon>
        <taxon>lamiids</taxon>
        <taxon>Lamiales</taxon>
        <taxon>Oleaceae</taxon>
        <taxon>Forsythieae</taxon>
        <taxon>Forsythia</taxon>
    </lineage>
</organism>
<proteinExistence type="predicted"/>
<keyword evidence="2" id="KW-1185">Reference proteome</keyword>
<dbReference type="Proteomes" id="UP001604277">
    <property type="component" value="Unassembled WGS sequence"/>
</dbReference>
<gene>
    <name evidence="1" type="ORF">Fot_37425</name>
</gene>
<accession>A0ABD1RYY4</accession>
<reference evidence="2" key="1">
    <citation type="submission" date="2024-07" db="EMBL/GenBank/DDBJ databases">
        <title>Two chromosome-level genome assemblies of Korean endemic species Abeliophyllum distichum and Forsythia ovata (Oleaceae).</title>
        <authorList>
            <person name="Jang H."/>
        </authorList>
    </citation>
    <scope>NUCLEOTIDE SEQUENCE [LARGE SCALE GENOMIC DNA]</scope>
</reference>
<name>A0ABD1RYY4_9LAMI</name>
<dbReference type="EMBL" id="JBFOLJ010000011">
    <property type="protein sequence ID" value="KAL2493668.1"/>
    <property type="molecule type" value="Genomic_DNA"/>
</dbReference>
<dbReference type="AlphaFoldDB" id="A0ABD1RYY4"/>
<comment type="caution">
    <text evidence="1">The sequence shown here is derived from an EMBL/GenBank/DDBJ whole genome shotgun (WGS) entry which is preliminary data.</text>
</comment>
<sequence length="131" mass="14930">MVVRMTITDNVNMKRKVHRDLAKNAILDGKTLKFATLMTFLAYFFTTPLENNNRTLYISNAFRFKHVSFFNLVEDTGESSSPAWPLSQKNFCKSNYSILMAVTSPGERGKEGFPVTYIIGTSIQLKHLVKE</sequence>
<protein>
    <submittedName>
        <fullName evidence="1">Uncharacterized protein</fullName>
    </submittedName>
</protein>